<evidence type="ECO:0000313" key="3">
    <source>
        <dbReference type="Proteomes" id="UP000034803"/>
    </source>
</evidence>
<evidence type="ECO:0000313" key="2">
    <source>
        <dbReference type="EMBL" id="KKP31893.1"/>
    </source>
</evidence>
<dbReference type="InterPro" id="IPR038726">
    <property type="entry name" value="PDDEXK_AddAB-type"/>
</dbReference>
<gene>
    <name evidence="2" type="ORF">UR21_C0004G0029</name>
</gene>
<proteinExistence type="predicted"/>
<accession>A0A0F9YKX6</accession>
<sequence>MPDKYKATWVSHSSISDFLACPKSYYLRNVYKDPHTNRKISITAPALSLGGAVHEVIESLSVLPVKDRLKVSLLKKFDVVWEKIEGKRGGFKTKEEEKIYKDRGITMLKRVEKNPGPILKKAVKITTSEINLPNYYLSEEDNIILCGKIDWLEYLEKTDSLHIIDFKTGKNEENEKSLQLPIYLLLATNTQKRKVTKASYWYLDRNNDLTTQKLPNIDDSYEKVITIARRIKLARQLNHFICPTNGCMKCRPYERILKGEAIKVGVSDTKQDIYILN</sequence>
<dbReference type="InterPro" id="IPR011604">
    <property type="entry name" value="PDDEXK-like_dom_sf"/>
</dbReference>
<dbReference type="Proteomes" id="UP000034803">
    <property type="component" value="Unassembled WGS sequence"/>
</dbReference>
<dbReference type="Gene3D" id="3.90.320.10">
    <property type="match status" value="1"/>
</dbReference>
<evidence type="ECO:0000259" key="1">
    <source>
        <dbReference type="Pfam" id="PF12705"/>
    </source>
</evidence>
<feature type="domain" description="PD-(D/E)XK endonuclease-like" evidence="1">
    <location>
        <begin position="10"/>
        <end position="250"/>
    </location>
</feature>
<dbReference type="AlphaFoldDB" id="A0A0F9YKX6"/>
<comment type="caution">
    <text evidence="2">The sequence shown here is derived from an EMBL/GenBank/DDBJ whole genome shotgun (WGS) entry which is preliminary data.</text>
</comment>
<dbReference type="Pfam" id="PF12705">
    <property type="entry name" value="PDDEXK_1"/>
    <property type="match status" value="1"/>
</dbReference>
<organism evidence="2 3">
    <name type="scientific">Candidatus Woesebacteria bacterium GW2011_GWC2_31_9</name>
    <dbReference type="NCBI Taxonomy" id="1618586"/>
    <lineage>
        <taxon>Bacteria</taxon>
        <taxon>Candidatus Woeseibacteriota</taxon>
    </lineage>
</organism>
<dbReference type="EMBL" id="LBOI01000004">
    <property type="protein sequence ID" value="KKP31893.1"/>
    <property type="molecule type" value="Genomic_DNA"/>
</dbReference>
<reference evidence="2 3" key="1">
    <citation type="journal article" date="2015" name="Nature">
        <title>rRNA introns, odd ribosomes, and small enigmatic genomes across a large radiation of phyla.</title>
        <authorList>
            <person name="Brown C.T."/>
            <person name="Hug L.A."/>
            <person name="Thomas B.C."/>
            <person name="Sharon I."/>
            <person name="Castelle C.J."/>
            <person name="Singh A."/>
            <person name="Wilkins M.J."/>
            <person name="Williams K.H."/>
            <person name="Banfield J.F."/>
        </authorList>
    </citation>
    <scope>NUCLEOTIDE SEQUENCE [LARGE SCALE GENOMIC DNA]</scope>
</reference>
<name>A0A0F9YKX6_9BACT</name>
<protein>
    <recommendedName>
        <fullName evidence="1">PD-(D/E)XK endonuclease-like domain-containing protein</fullName>
    </recommendedName>
</protein>